<proteinExistence type="inferred from homology"/>
<accession>A0A210Q247</accession>
<dbReference type="InterPro" id="IPR036398">
    <property type="entry name" value="CA_dom_sf"/>
</dbReference>
<dbReference type="SUPFAM" id="SSF51069">
    <property type="entry name" value="Carbonic anhydrase"/>
    <property type="match status" value="1"/>
</dbReference>
<name>A0A210Q247_MIZYE</name>
<evidence type="ECO:0000313" key="5">
    <source>
        <dbReference type="EMBL" id="OWF42804.1"/>
    </source>
</evidence>
<reference evidence="5 6" key="1">
    <citation type="journal article" date="2017" name="Nat. Ecol. Evol.">
        <title>Scallop genome provides insights into evolution of bilaterian karyotype and development.</title>
        <authorList>
            <person name="Wang S."/>
            <person name="Zhang J."/>
            <person name="Jiao W."/>
            <person name="Li J."/>
            <person name="Xun X."/>
            <person name="Sun Y."/>
            <person name="Guo X."/>
            <person name="Huan P."/>
            <person name="Dong B."/>
            <person name="Zhang L."/>
            <person name="Hu X."/>
            <person name="Sun X."/>
            <person name="Wang J."/>
            <person name="Zhao C."/>
            <person name="Wang Y."/>
            <person name="Wang D."/>
            <person name="Huang X."/>
            <person name="Wang R."/>
            <person name="Lv J."/>
            <person name="Li Y."/>
            <person name="Zhang Z."/>
            <person name="Liu B."/>
            <person name="Lu W."/>
            <person name="Hui Y."/>
            <person name="Liang J."/>
            <person name="Zhou Z."/>
            <person name="Hou R."/>
            <person name="Li X."/>
            <person name="Liu Y."/>
            <person name="Li H."/>
            <person name="Ning X."/>
            <person name="Lin Y."/>
            <person name="Zhao L."/>
            <person name="Xing Q."/>
            <person name="Dou J."/>
            <person name="Li Y."/>
            <person name="Mao J."/>
            <person name="Guo H."/>
            <person name="Dou H."/>
            <person name="Li T."/>
            <person name="Mu C."/>
            <person name="Jiang W."/>
            <person name="Fu Q."/>
            <person name="Fu X."/>
            <person name="Miao Y."/>
            <person name="Liu J."/>
            <person name="Yu Q."/>
            <person name="Li R."/>
            <person name="Liao H."/>
            <person name="Li X."/>
            <person name="Kong Y."/>
            <person name="Jiang Z."/>
            <person name="Chourrout D."/>
            <person name="Li R."/>
            <person name="Bao Z."/>
        </authorList>
    </citation>
    <scope>NUCLEOTIDE SEQUENCE [LARGE SCALE GENOMIC DNA]</scope>
    <source>
        <strain evidence="5 6">PY_sf001</strain>
    </source>
</reference>
<dbReference type="GO" id="GO:0004089">
    <property type="term" value="F:carbonate dehydratase activity"/>
    <property type="evidence" value="ECO:0007669"/>
    <property type="project" value="InterPro"/>
</dbReference>
<dbReference type="GO" id="GO:0006730">
    <property type="term" value="P:one-carbon metabolic process"/>
    <property type="evidence" value="ECO:0007669"/>
    <property type="project" value="TreeGrafter"/>
</dbReference>
<dbReference type="InterPro" id="IPR001148">
    <property type="entry name" value="CA_dom"/>
</dbReference>
<keyword evidence="6" id="KW-1185">Reference proteome</keyword>
<gene>
    <name evidence="5" type="ORF">KP79_PYT10896</name>
</gene>
<dbReference type="Pfam" id="PF00194">
    <property type="entry name" value="Carb_anhydrase"/>
    <property type="match status" value="1"/>
</dbReference>
<evidence type="ECO:0000256" key="1">
    <source>
        <dbReference type="ARBA" id="ARBA00004613"/>
    </source>
</evidence>
<dbReference type="EMBL" id="NEDP02005221">
    <property type="protein sequence ID" value="OWF42804.1"/>
    <property type="molecule type" value="Genomic_DNA"/>
</dbReference>
<sequence>MPTYVKVTAMSGITMVIVFIMPCAYLTDPSPWADWWTYDGISGPLYWGLNPAWIMCRDGKFQSPIDIQPRDLLYDPSLTYLNIQTKKITGNLTNTGHDITLHIDDAYIKLLNASMGPLQYNYHIYQVKIHYGREENMGSEHTIDGQQLPAEIQVYAYNCDLYSNASQAKASPKGITVFAIFAVFGSPDNEAFRLMSARIEDVLLKGKVIPLTGIPIDILFPDTHNYITYEGSFTQPGCHESVTWVVFNKPIKIQKWQLESFRNIKQGGEDNSELMLEKNHRPTLPLNNRVVRTNINFNVPTDTCNMKIKRFYGVNSQFSL</sequence>
<dbReference type="GO" id="GO:0005576">
    <property type="term" value="C:extracellular region"/>
    <property type="evidence" value="ECO:0007669"/>
    <property type="project" value="UniProtKB-SubCell"/>
</dbReference>
<feature type="domain" description="Alpha-carbonic anhydrase" evidence="4">
    <location>
        <begin position="34"/>
        <end position="295"/>
    </location>
</feature>
<dbReference type="PROSITE" id="PS51144">
    <property type="entry name" value="ALPHA_CA_2"/>
    <property type="match status" value="1"/>
</dbReference>
<dbReference type="SMART" id="SM01057">
    <property type="entry name" value="Carb_anhydrase"/>
    <property type="match status" value="1"/>
</dbReference>
<dbReference type="STRING" id="6573.A0A210Q247"/>
<evidence type="ECO:0000313" key="6">
    <source>
        <dbReference type="Proteomes" id="UP000242188"/>
    </source>
</evidence>
<dbReference type="Proteomes" id="UP000242188">
    <property type="component" value="Unassembled WGS sequence"/>
</dbReference>
<organism evidence="5 6">
    <name type="scientific">Mizuhopecten yessoensis</name>
    <name type="common">Japanese scallop</name>
    <name type="synonym">Patinopecten yessoensis</name>
    <dbReference type="NCBI Taxonomy" id="6573"/>
    <lineage>
        <taxon>Eukaryota</taxon>
        <taxon>Metazoa</taxon>
        <taxon>Spiralia</taxon>
        <taxon>Lophotrochozoa</taxon>
        <taxon>Mollusca</taxon>
        <taxon>Bivalvia</taxon>
        <taxon>Autobranchia</taxon>
        <taxon>Pteriomorphia</taxon>
        <taxon>Pectinida</taxon>
        <taxon>Pectinoidea</taxon>
        <taxon>Pectinidae</taxon>
        <taxon>Mizuhopecten</taxon>
    </lineage>
</organism>
<dbReference type="InterPro" id="IPR023561">
    <property type="entry name" value="Carbonic_anhydrase_a-class"/>
</dbReference>
<dbReference type="OrthoDB" id="5978072at2759"/>
<protein>
    <submittedName>
        <fullName evidence="5">Carbonic anhydrase-related protein 10</fullName>
    </submittedName>
</protein>
<keyword evidence="3" id="KW-0964">Secreted</keyword>
<dbReference type="GO" id="GO:0008270">
    <property type="term" value="F:zinc ion binding"/>
    <property type="evidence" value="ECO:0007669"/>
    <property type="project" value="InterPro"/>
</dbReference>
<comment type="caution">
    <text evidence="5">The sequence shown here is derived from an EMBL/GenBank/DDBJ whole genome shotgun (WGS) entry which is preliminary data.</text>
</comment>
<dbReference type="Gene3D" id="3.10.200.10">
    <property type="entry name" value="Alpha carbonic anhydrase"/>
    <property type="match status" value="1"/>
</dbReference>
<evidence type="ECO:0000259" key="4">
    <source>
        <dbReference type="PROSITE" id="PS51144"/>
    </source>
</evidence>
<dbReference type="PANTHER" id="PTHR18952:SF208">
    <property type="entry name" value="CARBONIC ANHYDRASE XA-RELATED"/>
    <property type="match status" value="1"/>
</dbReference>
<dbReference type="PANTHER" id="PTHR18952">
    <property type="entry name" value="CARBONIC ANHYDRASE"/>
    <property type="match status" value="1"/>
</dbReference>
<evidence type="ECO:0000256" key="3">
    <source>
        <dbReference type="ARBA" id="ARBA00022525"/>
    </source>
</evidence>
<comment type="subcellular location">
    <subcellularLocation>
        <location evidence="1">Secreted</location>
    </subcellularLocation>
</comment>
<evidence type="ECO:0000256" key="2">
    <source>
        <dbReference type="ARBA" id="ARBA00010718"/>
    </source>
</evidence>
<comment type="similarity">
    <text evidence="2">Belongs to the alpha-carbonic anhydrase family.</text>
</comment>
<dbReference type="AlphaFoldDB" id="A0A210Q247"/>